<sequence>MSENGQVRLQEASKDVSNSETQDKTQPRQDKDGSEHDSLPHRPHISDQEGEHEVVASPSHNLQPVLRPKEDPTVLDKEPETSQIRHENNSKQNENAKSEPVVAPEQHTGVQEASSGPESPKQAQKGSKSVKNGKKASLKFVLKKPKKWNPRFYLTEGIFQPGDGANKLFENTRSFRQFNKGRKPEVFTKLKTIEKDVGAQTHRQFFPALKHSRHRSMEDLLREKKWNQRFNITNSKNNNRVFNDYKEFFDKPIHYDARGYHFTPRPAPMMVYENEAGKPDIVNPKFDKIKRKQLKKRLIKERGASHRSRVRELSKTSFWASSNPSQAGLTNNVAFTSSLRTQMAAQTSRKGSSKKKQWDPRFAVPVSTFNEAVYKKYKVPFEAL</sequence>
<name>A0AAD1XHP8_EUPCR</name>
<reference evidence="2" key="1">
    <citation type="submission" date="2023-07" db="EMBL/GenBank/DDBJ databases">
        <authorList>
            <consortium name="AG Swart"/>
            <person name="Singh M."/>
            <person name="Singh A."/>
            <person name="Seah K."/>
            <person name="Emmerich C."/>
        </authorList>
    </citation>
    <scope>NUCLEOTIDE SEQUENCE</scope>
    <source>
        <strain evidence="2">DP1</strain>
    </source>
</reference>
<feature type="region of interest" description="Disordered" evidence="1">
    <location>
        <begin position="1"/>
        <end position="137"/>
    </location>
</feature>
<dbReference type="Proteomes" id="UP001295684">
    <property type="component" value="Unassembled WGS sequence"/>
</dbReference>
<keyword evidence="3" id="KW-1185">Reference proteome</keyword>
<evidence type="ECO:0000313" key="3">
    <source>
        <dbReference type="Proteomes" id="UP001295684"/>
    </source>
</evidence>
<accession>A0AAD1XHP8</accession>
<evidence type="ECO:0000313" key="2">
    <source>
        <dbReference type="EMBL" id="CAI2372885.1"/>
    </source>
</evidence>
<feature type="compositionally biased region" description="Basic and acidic residues" evidence="1">
    <location>
        <begin position="67"/>
        <end position="97"/>
    </location>
</feature>
<evidence type="ECO:0000256" key="1">
    <source>
        <dbReference type="SAM" id="MobiDB-lite"/>
    </source>
</evidence>
<organism evidence="2 3">
    <name type="scientific">Euplotes crassus</name>
    <dbReference type="NCBI Taxonomy" id="5936"/>
    <lineage>
        <taxon>Eukaryota</taxon>
        <taxon>Sar</taxon>
        <taxon>Alveolata</taxon>
        <taxon>Ciliophora</taxon>
        <taxon>Intramacronucleata</taxon>
        <taxon>Spirotrichea</taxon>
        <taxon>Hypotrichia</taxon>
        <taxon>Euplotida</taxon>
        <taxon>Euplotidae</taxon>
        <taxon>Moneuplotes</taxon>
    </lineage>
</organism>
<protein>
    <submittedName>
        <fullName evidence="2">Uncharacterized protein</fullName>
    </submittedName>
</protein>
<feature type="compositionally biased region" description="Polar residues" evidence="1">
    <location>
        <begin position="108"/>
        <end position="130"/>
    </location>
</feature>
<gene>
    <name evidence="2" type="ORF">ECRASSUSDP1_LOCUS14221</name>
</gene>
<dbReference type="EMBL" id="CAMPGE010014200">
    <property type="protein sequence ID" value="CAI2372885.1"/>
    <property type="molecule type" value="Genomic_DNA"/>
</dbReference>
<proteinExistence type="predicted"/>
<dbReference type="AlphaFoldDB" id="A0AAD1XHP8"/>
<feature type="compositionally biased region" description="Basic and acidic residues" evidence="1">
    <location>
        <begin position="21"/>
        <end position="54"/>
    </location>
</feature>
<comment type="caution">
    <text evidence="2">The sequence shown here is derived from an EMBL/GenBank/DDBJ whole genome shotgun (WGS) entry which is preliminary data.</text>
</comment>